<proteinExistence type="predicted"/>
<dbReference type="InterPro" id="IPR001810">
    <property type="entry name" value="F-box_dom"/>
</dbReference>
<evidence type="ECO:0000313" key="3">
    <source>
        <dbReference type="WBParaSite" id="PTRK_0000444900.1"/>
    </source>
</evidence>
<dbReference type="Gene3D" id="1.20.1280.50">
    <property type="match status" value="1"/>
</dbReference>
<dbReference type="InterPro" id="IPR036047">
    <property type="entry name" value="F-box-like_dom_sf"/>
</dbReference>
<accession>A0A0N4ZAH0</accession>
<dbReference type="Proteomes" id="UP000038045">
    <property type="component" value="Unplaced"/>
</dbReference>
<keyword evidence="2" id="KW-1185">Reference proteome</keyword>
<dbReference type="Pfam" id="PF12937">
    <property type="entry name" value="F-box-like"/>
    <property type="match status" value="1"/>
</dbReference>
<reference evidence="3" key="1">
    <citation type="submission" date="2017-02" db="UniProtKB">
        <authorList>
            <consortium name="WormBaseParasite"/>
        </authorList>
    </citation>
    <scope>IDENTIFICATION</scope>
</reference>
<dbReference type="PROSITE" id="PS50181">
    <property type="entry name" value="FBOX"/>
    <property type="match status" value="1"/>
</dbReference>
<evidence type="ECO:0000313" key="2">
    <source>
        <dbReference type="Proteomes" id="UP000038045"/>
    </source>
</evidence>
<dbReference type="WBParaSite" id="PTRK_0000444900.1">
    <property type="protein sequence ID" value="PTRK_0000444900.1"/>
    <property type="gene ID" value="PTRK_0000444900"/>
</dbReference>
<dbReference type="SMART" id="SM00256">
    <property type="entry name" value="FBOX"/>
    <property type="match status" value="1"/>
</dbReference>
<dbReference type="SUPFAM" id="SSF81383">
    <property type="entry name" value="F-box domain"/>
    <property type="match status" value="1"/>
</dbReference>
<evidence type="ECO:0000259" key="1">
    <source>
        <dbReference type="PROSITE" id="PS50181"/>
    </source>
</evidence>
<feature type="domain" description="F-box" evidence="1">
    <location>
        <begin position="1"/>
        <end position="47"/>
    </location>
</feature>
<name>A0A0N4ZAH0_PARTI</name>
<organism evidence="2 3">
    <name type="scientific">Parastrongyloides trichosuri</name>
    <name type="common">Possum-specific nematode worm</name>
    <dbReference type="NCBI Taxonomy" id="131310"/>
    <lineage>
        <taxon>Eukaryota</taxon>
        <taxon>Metazoa</taxon>
        <taxon>Ecdysozoa</taxon>
        <taxon>Nematoda</taxon>
        <taxon>Chromadorea</taxon>
        <taxon>Rhabditida</taxon>
        <taxon>Tylenchina</taxon>
        <taxon>Panagrolaimomorpha</taxon>
        <taxon>Strongyloidoidea</taxon>
        <taxon>Strongyloididae</taxon>
        <taxon>Parastrongyloides</taxon>
    </lineage>
</organism>
<dbReference type="AlphaFoldDB" id="A0A0N4ZAH0"/>
<protein>
    <submittedName>
        <fullName evidence="3">F-box domain-containing protein</fullName>
    </submittedName>
</protein>
<sequence length="316" mass="36880">MKLMDLPDEVLAKIFSFLDFKDLKKAMLVCRDFNNIINENASKMDGIKLNLLLILSSRNNVGEEIYQIWGSNSNINSISVLLNGIGTNEVSKLFKWLRFYEIDHLSVYAFNVSEIFPLLKAHLKVQTGLIKSIYIEAPRCRDPESFKEFLSNIPSLRKCFLKNISFNVLESQNNFELPRISGLEEIDMNNCFMEILRDKDSINKLIIDNTELKKVTIFEKKEIMNENDVNNFFNIVTSSLEDCLRHNLDITFYCNIIVKQLWLKKLNEMCENQNITDQFIFERESNCAFALILKFTSKNKCPICNKKKTIIFNIFE</sequence>
<dbReference type="CDD" id="cd09917">
    <property type="entry name" value="F-box_SF"/>
    <property type="match status" value="1"/>
</dbReference>